<keyword evidence="4" id="KW-0028">Amino-acid biosynthesis</keyword>
<evidence type="ECO:0000256" key="8">
    <source>
        <dbReference type="ARBA" id="ARBA00022962"/>
    </source>
</evidence>
<name>A0ABN8F0Y2_9BACT</name>
<keyword evidence="13" id="KW-0003">3Fe-4S</keyword>
<keyword evidence="11" id="KW-0411">Iron-sulfur</keyword>
<comment type="cofactor">
    <cofactor evidence="2">
        <name>[3Fe-4S] cluster</name>
        <dbReference type="ChEBI" id="CHEBI:21137"/>
    </cofactor>
</comment>
<dbReference type="RefSeq" id="WP_238750358.1">
    <property type="nucleotide sequence ID" value="NZ_CAKLPZ010000001.1"/>
</dbReference>
<comment type="similarity">
    <text evidence="3">Belongs to the glutamate synthase family.</text>
</comment>
<proteinExistence type="inferred from homology"/>
<keyword evidence="6" id="KW-0288">FMN</keyword>
<dbReference type="CDD" id="cd00982">
    <property type="entry name" value="gltB_C"/>
    <property type="match status" value="1"/>
</dbReference>
<evidence type="ECO:0000256" key="13">
    <source>
        <dbReference type="ARBA" id="ARBA00023291"/>
    </source>
</evidence>
<dbReference type="InterPro" id="IPR013785">
    <property type="entry name" value="Aldolase_TIM"/>
</dbReference>
<dbReference type="Gene3D" id="3.60.20.10">
    <property type="entry name" value="Glutamine Phosphoribosylpyrophosphate, subunit 1, domain 1"/>
    <property type="match status" value="1"/>
</dbReference>
<dbReference type="CDD" id="cd00713">
    <property type="entry name" value="GltS"/>
    <property type="match status" value="1"/>
</dbReference>
<evidence type="ECO:0000313" key="16">
    <source>
        <dbReference type="EMBL" id="CAH1000306.1"/>
    </source>
</evidence>
<dbReference type="InterPro" id="IPR002489">
    <property type="entry name" value="Glu_synth_asu_C"/>
</dbReference>
<organism evidence="16 17">
    <name type="scientific">Neolewinella maritima</name>
    <dbReference type="NCBI Taxonomy" id="1383882"/>
    <lineage>
        <taxon>Bacteria</taxon>
        <taxon>Pseudomonadati</taxon>
        <taxon>Bacteroidota</taxon>
        <taxon>Saprospiria</taxon>
        <taxon>Saprospirales</taxon>
        <taxon>Lewinellaceae</taxon>
        <taxon>Neolewinella</taxon>
    </lineage>
</organism>
<dbReference type="Pfam" id="PF00310">
    <property type="entry name" value="GATase_2"/>
    <property type="match status" value="1"/>
</dbReference>
<feature type="domain" description="Glutamine amidotransferase type-2" evidence="15">
    <location>
        <begin position="23"/>
        <end position="423"/>
    </location>
</feature>
<dbReference type="NCBIfam" id="NF008730">
    <property type="entry name" value="PRK11750.1"/>
    <property type="match status" value="1"/>
</dbReference>
<evidence type="ECO:0000256" key="7">
    <source>
        <dbReference type="ARBA" id="ARBA00022723"/>
    </source>
</evidence>
<gene>
    <name evidence="16" type="primary">gltB</name>
    <name evidence="16" type="ORF">LEM8419_01457</name>
</gene>
<evidence type="ECO:0000256" key="10">
    <source>
        <dbReference type="ARBA" id="ARBA00023004"/>
    </source>
</evidence>
<keyword evidence="7" id="KW-0479">Metal-binding</keyword>
<evidence type="ECO:0000256" key="6">
    <source>
        <dbReference type="ARBA" id="ARBA00022643"/>
    </source>
</evidence>
<dbReference type="SUPFAM" id="SSF69336">
    <property type="entry name" value="Alpha subunit of glutamate synthase, C-terminal domain"/>
    <property type="match status" value="1"/>
</dbReference>
<dbReference type="PANTHER" id="PTHR11938">
    <property type="entry name" value="FAD NADPH DEHYDROGENASE/OXIDOREDUCTASE"/>
    <property type="match status" value="1"/>
</dbReference>
<keyword evidence="8" id="KW-0315">Glutamine amidotransferase</keyword>
<comment type="caution">
    <text evidence="16">The sequence shown here is derived from an EMBL/GenBank/DDBJ whole genome shotgun (WGS) entry which is preliminary data.</text>
</comment>
<dbReference type="Pfam" id="PF04898">
    <property type="entry name" value="Glu_syn_central"/>
    <property type="match status" value="1"/>
</dbReference>
<dbReference type="SUPFAM" id="SSF51395">
    <property type="entry name" value="FMN-linked oxidoreductases"/>
    <property type="match status" value="1"/>
</dbReference>
<dbReference type="InterPro" id="IPR006982">
    <property type="entry name" value="Glu_synth_centr_N"/>
</dbReference>
<dbReference type="Pfam" id="PF01493">
    <property type="entry name" value="GXGXG"/>
    <property type="match status" value="1"/>
</dbReference>
<sequence length="1517" mass="168395">MQYQHTTPRSPGLYTPHLESDACGTGFIANLEGTPTHKVVSDALQMLANMEHRGACGCEPNSGDGAGILTQIPDEFFRRKLSEMGKELPAFGKYGVGQLFLPAEKELSQRCRFLFEDYCDELGFDVITYRKNPNDADEVGPTSAGAQPRMEQIFVAPRADLVPKDLERKLYVLRKFATHRIHTTYPETRDQFYLCSFSYKTIVYKGQLTTWQLPGFYGDLQDLNYTSAIALVHSRFSTNTVPKWKLAQPFRMIAHNGEINTVQGNVNWWRSKESLIRQTAHFSEEELNMIFPVCGSSLSDSANFDNVLEFLTMNGISIPHALMMMIPEAWQHDADMPDYKKAFYEYSKALMEPWDGPASICFTDGILVGATLDRNGLRPSRYCLLDDNTLIVASEAGALKVDQRKVVKKGRLQPGRILVADLQEHRVIGDEELKSVICQRLPYREWLDAHRQDIKKLPLSRKPEISMDQKTLFRRLQLFGYTKEDLTVMLEPMIKEGKDPIGSMGSDTPLAVLSLQSQHIANYFKQLFAQVTNPPIDPIRERSVMSLYAMLGSSENVLQPTAKNATYIHLDSPILSNDEVAKLRELHHPDFRAGVINMLFPADGQAGRLHAAVEHIKAQAESMVRSGYNILLLSDRDADSHYAPVPSLLAMGAVHHHLVEHGLRANTSVVVEGGDIRETHHVATLIGYGASALNPYMAYAALADLHARNIFDAEGYELKEVIKIYRKAVGKGLLKIMSKIGISTLQSYQGAQIFEILGLNHKVVDECFRGSISRIEGVGYDGLAEEALVRHQLAYPKSYVSNPKLEVGGIYQWKRRGEAHTFNPKSIHYLQVAARKNDAEAYGKYRDVINKQTEKALTLRGLLTFRKTESIPIEEVEPAEEIMKRFATGAMSFGSISWEAHTTLAIAMNKIGARSNSGEGGEDEVRFQLDDQGRNMRSAIKQVASGRFGVTSHYLTNADELQIKMAQGAKPGEGGQLPGHKVDDWIGRVRNSTPGVGLISPPPHHDIYSIEDLAQLIFDLKNANRQARINVKLVSKAGVGIIASGVAKAHADAILISGHDGGTGASPLSSIRHAGLPWELGLAESHQTLVKNKLRDRVTLQTDGQIRTGRDLVIATLLGAEEYGVATAALIVEGCIMMRKCHLNTCPVGIATQDPELRKRFNSDPDHIINFFRFLAEDMRSIMAELGFRTVNEMVGRVEHLKMNSEVEHWKYRSLDLSPILYKEVADESVGLYKRVEQDHGIGDVLDRRLITTAKLALEEMEPITGSFDIKNTDRSTGTMLSNEISRRFHGEGLPDGAIKFRFRGSAGQSFGAFAAKGIEFLLEGEANDYFGKGLSGARLIVVPDRVSTFDPHENIIIGNVAFYGATGGEAYIKGMAGERFAVRNSGVKAVVEGLGDHGCEYMTGGVVTVLGTTGKNFGAGMSGGMAYVYDPDKSFAARLNTEMVELEQLTDFDQKLLQQMVRNHFTYTSSKRALDMLNSWPDHLAHFVKVMPTDYKAALERKGEQPNVQVKVADLV</sequence>
<dbReference type="Proteomes" id="UP000837803">
    <property type="component" value="Unassembled WGS sequence"/>
</dbReference>
<dbReference type="Pfam" id="PF01645">
    <property type="entry name" value="Glu_synthase"/>
    <property type="match status" value="1"/>
</dbReference>
<evidence type="ECO:0000256" key="14">
    <source>
        <dbReference type="ARBA" id="ARBA00029440"/>
    </source>
</evidence>
<dbReference type="SUPFAM" id="SSF56235">
    <property type="entry name" value="N-terminal nucleophile aminohydrolases (Ntn hydrolases)"/>
    <property type="match status" value="1"/>
</dbReference>
<keyword evidence="12" id="KW-0314">Glutamate biosynthesis</keyword>
<comment type="cofactor">
    <cofactor evidence="1">
        <name>FMN</name>
        <dbReference type="ChEBI" id="CHEBI:58210"/>
    </cofactor>
</comment>
<dbReference type="EC" id="1.4.7.1" evidence="16"/>
<dbReference type="InterPro" id="IPR050711">
    <property type="entry name" value="ET-N_metabolism_enzyme"/>
</dbReference>
<keyword evidence="10" id="KW-0408">Iron</keyword>
<keyword evidence="9 16" id="KW-0560">Oxidoreductase</keyword>
<dbReference type="InterPro" id="IPR017932">
    <property type="entry name" value="GATase_2_dom"/>
</dbReference>
<dbReference type="InterPro" id="IPR029055">
    <property type="entry name" value="Ntn_hydrolases_N"/>
</dbReference>
<evidence type="ECO:0000256" key="4">
    <source>
        <dbReference type="ARBA" id="ARBA00022605"/>
    </source>
</evidence>
<dbReference type="GO" id="GO:0016041">
    <property type="term" value="F:glutamate synthase (ferredoxin) activity"/>
    <property type="evidence" value="ECO:0007669"/>
    <property type="project" value="UniProtKB-EC"/>
</dbReference>
<evidence type="ECO:0000256" key="1">
    <source>
        <dbReference type="ARBA" id="ARBA00001917"/>
    </source>
</evidence>
<evidence type="ECO:0000256" key="2">
    <source>
        <dbReference type="ARBA" id="ARBA00001927"/>
    </source>
</evidence>
<evidence type="ECO:0000256" key="12">
    <source>
        <dbReference type="ARBA" id="ARBA00023164"/>
    </source>
</evidence>
<dbReference type="PROSITE" id="PS51278">
    <property type="entry name" value="GATASE_TYPE_2"/>
    <property type="match status" value="1"/>
</dbReference>
<evidence type="ECO:0000256" key="3">
    <source>
        <dbReference type="ARBA" id="ARBA00009716"/>
    </source>
</evidence>
<evidence type="ECO:0000256" key="9">
    <source>
        <dbReference type="ARBA" id="ARBA00023002"/>
    </source>
</evidence>
<evidence type="ECO:0000259" key="15">
    <source>
        <dbReference type="PROSITE" id="PS51278"/>
    </source>
</evidence>
<evidence type="ECO:0000313" key="17">
    <source>
        <dbReference type="Proteomes" id="UP000837803"/>
    </source>
</evidence>
<reference evidence="16" key="1">
    <citation type="submission" date="2021-12" db="EMBL/GenBank/DDBJ databases">
        <authorList>
            <person name="Rodrigo-Torres L."/>
            <person name="Arahal R. D."/>
            <person name="Lucena T."/>
        </authorList>
    </citation>
    <scope>NUCLEOTIDE SEQUENCE</scope>
    <source>
        <strain evidence="16">CECT 8419</strain>
    </source>
</reference>
<dbReference type="Gene3D" id="3.20.20.70">
    <property type="entry name" value="Aldolase class I"/>
    <property type="match status" value="2"/>
</dbReference>
<dbReference type="InterPro" id="IPR002932">
    <property type="entry name" value="Glu_synthdom"/>
</dbReference>
<evidence type="ECO:0000256" key="5">
    <source>
        <dbReference type="ARBA" id="ARBA00022630"/>
    </source>
</evidence>
<keyword evidence="5" id="KW-0285">Flavoprotein</keyword>
<protein>
    <submittedName>
        <fullName evidence="16">Ferredoxin-dependent glutamate synthase 1</fullName>
        <ecNumber evidence="16">1.4.7.1</ecNumber>
    </submittedName>
</protein>
<dbReference type="InterPro" id="IPR036485">
    <property type="entry name" value="Glu_synth_asu_C_sf"/>
</dbReference>
<dbReference type="PANTHER" id="PTHR11938:SF133">
    <property type="entry name" value="GLUTAMATE SYNTHASE (NADH)"/>
    <property type="match status" value="1"/>
</dbReference>
<dbReference type="Gene3D" id="2.160.20.60">
    <property type="entry name" value="Glutamate synthase, alpha subunit, C-terminal domain"/>
    <property type="match status" value="1"/>
</dbReference>
<accession>A0ABN8F0Y2</accession>
<dbReference type="CDD" id="cd02808">
    <property type="entry name" value="GltS_FMN"/>
    <property type="match status" value="1"/>
</dbReference>
<comment type="pathway">
    <text evidence="14">Amino-acid biosynthesis.</text>
</comment>
<dbReference type="EMBL" id="CAKLPZ010000001">
    <property type="protein sequence ID" value="CAH1000306.1"/>
    <property type="molecule type" value="Genomic_DNA"/>
</dbReference>
<keyword evidence="17" id="KW-1185">Reference proteome</keyword>
<evidence type="ECO:0000256" key="11">
    <source>
        <dbReference type="ARBA" id="ARBA00023014"/>
    </source>
</evidence>